<evidence type="ECO:0000256" key="2">
    <source>
        <dbReference type="ARBA" id="ARBA00009560"/>
    </source>
</evidence>
<dbReference type="FunCoup" id="I2H439">
    <property type="interactions" value="834"/>
</dbReference>
<dbReference type="OMA" id="PEDGAWF"/>
<keyword evidence="6" id="KW-0539">Nucleus</keyword>
<dbReference type="GO" id="GO:0042276">
    <property type="term" value="P:error-prone translesion synthesis"/>
    <property type="evidence" value="ECO:0007669"/>
    <property type="project" value="EnsemblFungi"/>
</dbReference>
<keyword evidence="11" id="KW-1185">Reference proteome</keyword>
<dbReference type="InParanoid" id="I2H439"/>
<dbReference type="GO" id="GO:0030337">
    <property type="term" value="F:DNA polymerase processivity factor activity"/>
    <property type="evidence" value="ECO:0007669"/>
    <property type="project" value="EnsemblFungi"/>
</dbReference>
<evidence type="ECO:0000256" key="1">
    <source>
        <dbReference type="ARBA" id="ARBA00004123"/>
    </source>
</evidence>
<protein>
    <recommendedName>
        <fullName evidence="3">DNA polymerase epsilon subunit B</fullName>
    </recommendedName>
    <alternativeName>
        <fullName evidence="7">DNA polymerase II subunit 2</fullName>
    </alternativeName>
</protein>
<proteinExistence type="inferred from homology"/>
<evidence type="ECO:0000256" key="6">
    <source>
        <dbReference type="ARBA" id="ARBA00023242"/>
    </source>
</evidence>
<dbReference type="GO" id="GO:0045005">
    <property type="term" value="P:DNA-templated DNA replication maintenance of fidelity"/>
    <property type="evidence" value="ECO:0007669"/>
    <property type="project" value="EnsemblFungi"/>
</dbReference>
<dbReference type="InterPro" id="IPR007185">
    <property type="entry name" value="DNA_pol_a/d/e_bsu"/>
</dbReference>
<evidence type="ECO:0000313" key="10">
    <source>
        <dbReference type="EMBL" id="CCH61141.1"/>
    </source>
</evidence>
<dbReference type="AlphaFoldDB" id="I2H439"/>
<dbReference type="RefSeq" id="XP_004180660.1">
    <property type="nucleotide sequence ID" value="XM_004180612.1"/>
</dbReference>
<dbReference type="STRING" id="1071380.I2H439"/>
<dbReference type="HOGENOM" id="CLU_010628_1_0_1"/>
<evidence type="ECO:0000256" key="5">
    <source>
        <dbReference type="ARBA" id="ARBA00023125"/>
    </source>
</evidence>
<dbReference type="GeneID" id="14496267"/>
<dbReference type="GO" id="GO:0005737">
    <property type="term" value="C:cytoplasm"/>
    <property type="evidence" value="ECO:0007669"/>
    <property type="project" value="EnsemblFungi"/>
</dbReference>
<evidence type="ECO:0000256" key="8">
    <source>
        <dbReference type="SAM" id="MobiDB-lite"/>
    </source>
</evidence>
<comment type="similarity">
    <text evidence="2">Belongs to the DNA polymerase epsilon subunit B family.</text>
</comment>
<comment type="subcellular location">
    <subcellularLocation>
        <location evidence="1">Nucleus</location>
    </subcellularLocation>
</comment>
<reference evidence="10 11" key="1">
    <citation type="journal article" date="2011" name="Proc. Natl. Acad. Sci. U.S.A.">
        <title>Evolutionary erosion of yeast sex chromosomes by mating-type switching accidents.</title>
        <authorList>
            <person name="Gordon J.L."/>
            <person name="Armisen D."/>
            <person name="Proux-Wera E."/>
            <person name="Oheigeartaigh S.S."/>
            <person name="Byrne K.P."/>
            <person name="Wolfe K.H."/>
        </authorList>
    </citation>
    <scope>NUCLEOTIDE SEQUENCE [LARGE SCALE GENOMIC DNA]</scope>
    <source>
        <strain evidence="11">ATCC 34711 / CBS 6284 / DSM 70876 / NBRC 10599 / NRRL Y-10934 / UCD 77-7</strain>
    </source>
</reference>
<evidence type="ECO:0000256" key="4">
    <source>
        <dbReference type="ARBA" id="ARBA00022705"/>
    </source>
</evidence>
<evidence type="ECO:0000256" key="7">
    <source>
        <dbReference type="ARBA" id="ARBA00032930"/>
    </source>
</evidence>
<dbReference type="GO" id="GO:0003887">
    <property type="term" value="F:DNA-directed DNA polymerase activity"/>
    <property type="evidence" value="ECO:0007669"/>
    <property type="project" value="EnsemblFungi"/>
</dbReference>
<gene>
    <name evidence="10" type="primary">TBLA0E00800</name>
    <name evidence="10" type="ORF">TBLA_0E00800</name>
</gene>
<evidence type="ECO:0000313" key="11">
    <source>
        <dbReference type="Proteomes" id="UP000002866"/>
    </source>
</evidence>
<dbReference type="eggNOG" id="KOG3818">
    <property type="taxonomic scope" value="Eukaryota"/>
</dbReference>
<dbReference type="GO" id="GO:0008622">
    <property type="term" value="C:epsilon DNA polymerase complex"/>
    <property type="evidence" value="ECO:0007669"/>
    <property type="project" value="EnsemblFungi"/>
</dbReference>
<dbReference type="GO" id="GO:0003697">
    <property type="term" value="F:single-stranded DNA binding"/>
    <property type="evidence" value="ECO:0007669"/>
    <property type="project" value="EnsemblFungi"/>
</dbReference>
<dbReference type="GO" id="GO:0003690">
    <property type="term" value="F:double-stranded DNA binding"/>
    <property type="evidence" value="ECO:0007669"/>
    <property type="project" value="EnsemblFungi"/>
</dbReference>
<dbReference type="PANTHER" id="PTHR12708">
    <property type="entry name" value="DNA POLYMERASE EPSILON SUBUNIT B"/>
    <property type="match status" value="1"/>
</dbReference>
<accession>I2H439</accession>
<feature type="domain" description="DNA polymerase alpha/delta/epsilon subunit B" evidence="9">
    <location>
        <begin position="410"/>
        <end position="652"/>
    </location>
</feature>
<name>I2H439_HENB6</name>
<organism evidence="10 11">
    <name type="scientific">Henningerozyma blattae (strain ATCC 34711 / CBS 6284 / DSM 70876 / NBRC 10599 / NRRL Y-10934 / UCD 77-7)</name>
    <name type="common">Yeast</name>
    <name type="synonym">Tetrapisispora blattae</name>
    <dbReference type="NCBI Taxonomy" id="1071380"/>
    <lineage>
        <taxon>Eukaryota</taxon>
        <taxon>Fungi</taxon>
        <taxon>Dikarya</taxon>
        <taxon>Ascomycota</taxon>
        <taxon>Saccharomycotina</taxon>
        <taxon>Saccharomycetes</taxon>
        <taxon>Saccharomycetales</taxon>
        <taxon>Saccharomycetaceae</taxon>
        <taxon>Henningerozyma</taxon>
    </lineage>
</organism>
<evidence type="ECO:0000259" key="9">
    <source>
        <dbReference type="Pfam" id="PF04042"/>
    </source>
</evidence>
<dbReference type="InterPro" id="IPR016266">
    <property type="entry name" value="POLE2"/>
</dbReference>
<dbReference type="GO" id="GO:0043596">
    <property type="term" value="C:nuclear replication fork"/>
    <property type="evidence" value="ECO:0007669"/>
    <property type="project" value="EnsemblFungi"/>
</dbReference>
<dbReference type="Proteomes" id="UP000002866">
    <property type="component" value="Chromosome 5"/>
</dbReference>
<evidence type="ECO:0000256" key="3">
    <source>
        <dbReference type="ARBA" id="ARBA00016011"/>
    </source>
</evidence>
<dbReference type="EMBL" id="HE806320">
    <property type="protein sequence ID" value="CCH61141.1"/>
    <property type="molecule type" value="Genomic_DNA"/>
</dbReference>
<feature type="region of interest" description="Disordered" evidence="8">
    <location>
        <begin position="116"/>
        <end position="149"/>
    </location>
</feature>
<dbReference type="Pfam" id="PF04042">
    <property type="entry name" value="DNA_pol_E_B"/>
    <property type="match status" value="1"/>
</dbReference>
<dbReference type="OrthoDB" id="10254730at2759"/>
<dbReference type="PANTHER" id="PTHR12708:SF0">
    <property type="entry name" value="DNA POLYMERASE EPSILON SUBUNIT 2"/>
    <property type="match status" value="1"/>
</dbReference>
<keyword evidence="5" id="KW-0238">DNA-binding</keyword>
<sequence>MFNSSTVLPAKVPPNLVRPLAYRILSKKHGLNIKSNGLNELSKNIGIYFGMDWKRNPKMFEFLEIFAQVWKEQERGLFVDDVGVKGVITEMKEREKVELNRLDVQKNSRQKNVLNMLDLGPRGNDMDIDQDDNEMPLQNTSLPSLPIDMDSQDTINITQEPQESQESREPIQSLEDQATELDWQDYFKLIGAWDQQKFTYDPIKSQFRYSQSQKKKILPNIEDKLNLFKTRYNLTKDRVLRNEDFQNVDTFNPLSSIVAMNNELNQQSTNAIDNNVSITPIKNLIGQDGRNFLIMGMIYKSPRGRWCMEDASGSIEINISQTIPTDGTYYVPGCIVIAEGIYFSAGDTFHVTSMTQPPGEKRLNTLEAIGNLDLLGVHGQSNVNYISRLDNELKIRLHYLERELTDNIFVILGGDLFLDELKTFDALKKIFEKLNEDPPIVLILLGSFSQKPIFATMNNHRISSSEQYKNNFDTLATLLTQFENLIATTTFIFIPGVNDPWGSSVSLGSSTTLPQRNIPEEYQSKINRICKKTYWGTNPMRLAYLSQEIIIMRDDLRDRFKRHNIEFPIVVEKQIKEQELSIDKSDDDIPIDKLPSHLKESRKIVKTLLDQGHLSPFLMNIRPIVWDLDFCLNMYPIPSLLILSDSSCDKFDVTYNGCKVINSGTFINNRRARYIEYSPSLRRSIEQEINF</sequence>
<keyword evidence="4" id="KW-0235">DNA replication</keyword>
<dbReference type="KEGG" id="tbl:TBLA_0E00800"/>